<dbReference type="OrthoDB" id="60033at2759"/>
<proteinExistence type="predicted"/>
<keyword evidence="2" id="KW-1185">Reference proteome</keyword>
<dbReference type="EMBL" id="CAJJDN010000136">
    <property type="protein sequence ID" value="CAD8122138.1"/>
    <property type="molecule type" value="Genomic_DNA"/>
</dbReference>
<gene>
    <name evidence="1" type="ORF">PSON_ATCC_30995.1.T1360127</name>
</gene>
<dbReference type="Proteomes" id="UP000692954">
    <property type="component" value="Unassembled WGS sequence"/>
</dbReference>
<sequence length="385" mass="46343">MIQYSFLQFLRYAFNDKGQDIRYLYTCIYRNSLYINSLFKLLNKRKIKIHSQLILKRQNLKLIQMKEQRIEYTLRQIEIRQFPINLLTNSCKFTFQGIKIVLTIKVIENHFKKIQVNDASIGIVLVKQSTLKQILTSSIGKSLRIKKSPELRLNICYNSRRTSQFQTKKNKGTKIYFKIEYQMSFRDESVRNPIISEYTNKNNAYKYMIFHNESNQLDQDKYQLRQSFSENTKNQDYLSPSKNLKEKEIIQRIDFINLYQQLKHQRVCLKWSIILIIIQNCQSVHFILDTNPKQNVLLAKYVLNAFKFKLQMMFISIRLLQKYYVYIIKYKMIKDTMNIKQQKLFMDIEMQEINGFQTTKQILKTTQDSTKIVMCFAYDNKDNFQ</sequence>
<name>A0A8S1R2M8_9CILI</name>
<organism evidence="1 2">
    <name type="scientific">Paramecium sonneborni</name>
    <dbReference type="NCBI Taxonomy" id="65129"/>
    <lineage>
        <taxon>Eukaryota</taxon>
        <taxon>Sar</taxon>
        <taxon>Alveolata</taxon>
        <taxon>Ciliophora</taxon>
        <taxon>Intramacronucleata</taxon>
        <taxon>Oligohymenophorea</taxon>
        <taxon>Peniculida</taxon>
        <taxon>Parameciidae</taxon>
        <taxon>Paramecium</taxon>
    </lineage>
</organism>
<dbReference type="AlphaFoldDB" id="A0A8S1R2M8"/>
<evidence type="ECO:0000313" key="2">
    <source>
        <dbReference type="Proteomes" id="UP000692954"/>
    </source>
</evidence>
<protein>
    <submittedName>
        <fullName evidence="1">Uncharacterized protein</fullName>
    </submittedName>
</protein>
<reference evidence="1" key="1">
    <citation type="submission" date="2021-01" db="EMBL/GenBank/DDBJ databases">
        <authorList>
            <consortium name="Genoscope - CEA"/>
            <person name="William W."/>
        </authorList>
    </citation>
    <scope>NUCLEOTIDE SEQUENCE</scope>
</reference>
<accession>A0A8S1R2M8</accession>
<comment type="caution">
    <text evidence="1">The sequence shown here is derived from an EMBL/GenBank/DDBJ whole genome shotgun (WGS) entry which is preliminary data.</text>
</comment>
<evidence type="ECO:0000313" key="1">
    <source>
        <dbReference type="EMBL" id="CAD8122138.1"/>
    </source>
</evidence>